<evidence type="ECO:0000313" key="2">
    <source>
        <dbReference type="Proteomes" id="UP000226037"/>
    </source>
</evidence>
<protein>
    <submittedName>
        <fullName evidence="1">RNA ligase</fullName>
    </submittedName>
</protein>
<reference evidence="2" key="1">
    <citation type="submission" date="2017-08" db="EMBL/GenBank/DDBJ databases">
        <authorList>
            <person name="de Groot N.N."/>
        </authorList>
    </citation>
    <scope>NUCLEOTIDE SEQUENCE [LARGE SCALE GENOMIC DNA]</scope>
</reference>
<dbReference type="SUPFAM" id="SSF55144">
    <property type="entry name" value="LigT-like"/>
    <property type="match status" value="1"/>
</dbReference>
<evidence type="ECO:0000313" key="1">
    <source>
        <dbReference type="EMBL" id="ASZ74668.1"/>
    </source>
</evidence>
<dbReference type="Gene3D" id="3.90.1140.10">
    <property type="entry name" value="Cyclic phosphodiesterase"/>
    <property type="match status" value="1"/>
</dbReference>
<name>A0A249XSH1_9CAUD</name>
<proteinExistence type="predicted"/>
<gene>
    <name evidence="1" type="ORF">SEA_PHABBA_99</name>
</gene>
<dbReference type="EMBL" id="MF668280">
    <property type="protein sequence ID" value="ASZ74668.1"/>
    <property type="molecule type" value="Genomic_DNA"/>
</dbReference>
<dbReference type="Proteomes" id="UP000226037">
    <property type="component" value="Segment"/>
</dbReference>
<dbReference type="GO" id="GO:0016874">
    <property type="term" value="F:ligase activity"/>
    <property type="evidence" value="ECO:0007669"/>
    <property type="project" value="UniProtKB-KW"/>
</dbReference>
<dbReference type="InterPro" id="IPR009097">
    <property type="entry name" value="Cyclic_Pdiesterase"/>
</dbReference>
<sequence length="177" mass="19822">MAEYGVQSMKIKDASAEQSKKTGGMVALYPRQADLEKLVVDDPKAEPIEDLHMTVIFLGEDVTGQDPTELISHLDRMAEQYSPIEAKAFAHALFNPSGDEPCAVYLVGDNIDIVDFYDDMKKFVEDKYPGSKEQHPVYTPHITAGYGVGIDKLTFTGDITLERIGLRWQGEEHDWDL</sequence>
<keyword evidence="2" id="KW-1185">Reference proteome</keyword>
<organism evidence="1 2">
    <name type="scientific">Mycobacterium phage Phabba</name>
    <dbReference type="NCBI Taxonomy" id="2027899"/>
    <lineage>
        <taxon>Viruses</taxon>
        <taxon>Duplodnaviria</taxon>
        <taxon>Heunggongvirae</taxon>
        <taxon>Uroviricota</taxon>
        <taxon>Caudoviricetes</taxon>
        <taxon>Ceeclamvirinae</taxon>
        <taxon>Myrnavirus</taxon>
        <taxon>Myrnavirus phabba</taxon>
        <taxon>Myranavirus phabba</taxon>
    </lineage>
</organism>
<keyword evidence="1" id="KW-0436">Ligase</keyword>
<accession>A0A249XSH1</accession>